<sequence>MTTQSCPMLNISTEYWRPFNGGHTWLIFGIIFKHLITSAPFNGIIHHHLLIGPADLTADVSIVLEATYIDYRRHPKMTMFGLLLSLLAQLWPSLPIRPIRGLCFLPLKRGGVV</sequence>
<dbReference type="EMBL" id="CM009295">
    <property type="protein sequence ID" value="KAI9393446.1"/>
    <property type="molecule type" value="Genomic_DNA"/>
</dbReference>
<accession>A0ACC0SW30</accession>
<dbReference type="Proteomes" id="UP000006729">
    <property type="component" value="Chromosome 6"/>
</dbReference>
<gene>
    <name evidence="1" type="ORF">POPTR_006G237050v4</name>
</gene>
<proteinExistence type="predicted"/>
<reference evidence="1 2" key="1">
    <citation type="journal article" date="2006" name="Science">
        <title>The genome of black cottonwood, Populus trichocarpa (Torr. &amp; Gray).</title>
        <authorList>
            <person name="Tuskan G.A."/>
            <person name="Difazio S."/>
            <person name="Jansson S."/>
            <person name="Bohlmann J."/>
            <person name="Grigoriev I."/>
            <person name="Hellsten U."/>
            <person name="Putnam N."/>
            <person name="Ralph S."/>
            <person name="Rombauts S."/>
            <person name="Salamov A."/>
            <person name="Schein J."/>
            <person name="Sterck L."/>
            <person name="Aerts A."/>
            <person name="Bhalerao R.R."/>
            <person name="Bhalerao R.P."/>
            <person name="Blaudez D."/>
            <person name="Boerjan W."/>
            <person name="Brun A."/>
            <person name="Brunner A."/>
            <person name="Busov V."/>
            <person name="Campbell M."/>
            <person name="Carlson J."/>
            <person name="Chalot M."/>
            <person name="Chapman J."/>
            <person name="Chen G.L."/>
            <person name="Cooper D."/>
            <person name="Coutinho P.M."/>
            <person name="Couturier J."/>
            <person name="Covert S."/>
            <person name="Cronk Q."/>
            <person name="Cunningham R."/>
            <person name="Davis J."/>
            <person name="Degroeve S."/>
            <person name="Dejardin A."/>
            <person name="Depamphilis C."/>
            <person name="Detter J."/>
            <person name="Dirks B."/>
            <person name="Dubchak I."/>
            <person name="Duplessis S."/>
            <person name="Ehlting J."/>
            <person name="Ellis B."/>
            <person name="Gendler K."/>
            <person name="Goodstein D."/>
            <person name="Gribskov M."/>
            <person name="Grimwood J."/>
            <person name="Groover A."/>
            <person name="Gunter L."/>
            <person name="Hamberger B."/>
            <person name="Heinze B."/>
            <person name="Helariutta Y."/>
            <person name="Henrissat B."/>
            <person name="Holligan D."/>
            <person name="Holt R."/>
            <person name="Huang W."/>
            <person name="Islam-Faridi N."/>
            <person name="Jones S."/>
            <person name="Jones-Rhoades M."/>
            <person name="Jorgensen R."/>
            <person name="Joshi C."/>
            <person name="Kangasjarvi J."/>
            <person name="Karlsson J."/>
            <person name="Kelleher C."/>
            <person name="Kirkpatrick R."/>
            <person name="Kirst M."/>
            <person name="Kohler A."/>
            <person name="Kalluri U."/>
            <person name="Larimer F."/>
            <person name="Leebens-Mack J."/>
            <person name="Leple J.C."/>
            <person name="Locascio P."/>
            <person name="Lou Y."/>
            <person name="Lucas S."/>
            <person name="Martin F."/>
            <person name="Montanini B."/>
            <person name="Napoli C."/>
            <person name="Nelson D.R."/>
            <person name="Nelson C."/>
            <person name="Nieminen K."/>
            <person name="Nilsson O."/>
            <person name="Pereda V."/>
            <person name="Peter G."/>
            <person name="Philippe R."/>
            <person name="Pilate G."/>
            <person name="Poliakov A."/>
            <person name="Razumovskaya J."/>
            <person name="Richardson P."/>
            <person name="Rinaldi C."/>
            <person name="Ritland K."/>
            <person name="Rouze P."/>
            <person name="Ryaboy D."/>
            <person name="Schmutz J."/>
            <person name="Schrader J."/>
            <person name="Segerman B."/>
            <person name="Shin H."/>
            <person name="Siddiqui A."/>
            <person name="Sterky F."/>
            <person name="Terry A."/>
            <person name="Tsai C.J."/>
            <person name="Uberbacher E."/>
            <person name="Unneberg P."/>
            <person name="Vahala J."/>
            <person name="Wall K."/>
            <person name="Wessler S."/>
            <person name="Yang G."/>
            <person name="Yin T."/>
            <person name="Douglas C."/>
            <person name="Marra M."/>
            <person name="Sandberg G."/>
            <person name="Van de Peer Y."/>
            <person name="Rokhsar D."/>
        </authorList>
    </citation>
    <scope>NUCLEOTIDE SEQUENCE [LARGE SCALE GENOMIC DNA]</scope>
    <source>
        <strain evidence="2">cv. Nisqually</strain>
    </source>
</reference>
<evidence type="ECO:0000313" key="2">
    <source>
        <dbReference type="Proteomes" id="UP000006729"/>
    </source>
</evidence>
<organism evidence="1 2">
    <name type="scientific">Populus trichocarpa</name>
    <name type="common">Western balsam poplar</name>
    <name type="synonym">Populus balsamifera subsp. trichocarpa</name>
    <dbReference type="NCBI Taxonomy" id="3694"/>
    <lineage>
        <taxon>Eukaryota</taxon>
        <taxon>Viridiplantae</taxon>
        <taxon>Streptophyta</taxon>
        <taxon>Embryophyta</taxon>
        <taxon>Tracheophyta</taxon>
        <taxon>Spermatophyta</taxon>
        <taxon>Magnoliopsida</taxon>
        <taxon>eudicotyledons</taxon>
        <taxon>Gunneridae</taxon>
        <taxon>Pentapetalae</taxon>
        <taxon>rosids</taxon>
        <taxon>fabids</taxon>
        <taxon>Malpighiales</taxon>
        <taxon>Salicaceae</taxon>
        <taxon>Saliceae</taxon>
        <taxon>Populus</taxon>
    </lineage>
</organism>
<protein>
    <submittedName>
        <fullName evidence="1">Uncharacterized protein</fullName>
    </submittedName>
</protein>
<keyword evidence="2" id="KW-1185">Reference proteome</keyword>
<name>A0ACC0SW30_POPTR</name>
<comment type="caution">
    <text evidence="1">The sequence shown here is derived from an EMBL/GenBank/DDBJ whole genome shotgun (WGS) entry which is preliminary data.</text>
</comment>
<evidence type="ECO:0000313" key="1">
    <source>
        <dbReference type="EMBL" id="KAI9393446.1"/>
    </source>
</evidence>